<proteinExistence type="predicted"/>
<feature type="domain" description="YARHG" evidence="1">
    <location>
        <begin position="293"/>
        <end position="372"/>
    </location>
</feature>
<dbReference type="Pfam" id="PF13308">
    <property type="entry name" value="YARHG"/>
    <property type="match status" value="4"/>
</dbReference>
<feature type="domain" description="YARHG" evidence="1">
    <location>
        <begin position="210"/>
        <end position="291"/>
    </location>
</feature>
<dbReference type="HOGENOM" id="CLU_721112_0_0_0"/>
<feature type="domain" description="YARHG" evidence="1">
    <location>
        <begin position="30"/>
        <end position="109"/>
    </location>
</feature>
<dbReference type="InterPro" id="IPR025582">
    <property type="entry name" value="YARHG_dom"/>
</dbReference>
<dbReference type="EMBL" id="CP007139">
    <property type="protein sequence ID" value="AIE86351.1"/>
    <property type="molecule type" value="Genomic_DNA"/>
</dbReference>
<dbReference type="Gene3D" id="1.20.58.1690">
    <property type="match status" value="4"/>
</dbReference>
<dbReference type="InterPro" id="IPR038434">
    <property type="entry name" value="YARHG_sf"/>
</dbReference>
<dbReference type="AlphaFoldDB" id="A0A068NSD1"/>
<sequence length="383" mass="45016">MFVVPCAFAQDPYPALHRLESFDFKNRLLTKADLDRLNKEDNPMGDDEVASIVLLRGVVFGKHGRIFHEPKIQDFLKKRPWYRPDPKFSNAELNDTERKNIDLIREAESHNHWRIQPGDLRFWQTKRFDKKLSADQGYSIADLRIMQAEIEAIHGRTFPGEPLLQKYFDERYWYKPDPSYRASSLSKIERENLAALKTVEQKIRGTTFVPADVMTYADKPIPEKALHNLSLYELRVTRNAIYAMRGRRFKTPWLREYFANVEWYSPLPEGQNEKLTATDSENLKTIVKLEQRLHDDLTQKPIPHQRLTGLFVEDLRKLANEIPARHGKVFADRALRNYFSSLPWYKPNPRFTLKSLSKQEKENYEFLLLAAKNTTKQFAMEEG</sequence>
<evidence type="ECO:0000313" key="3">
    <source>
        <dbReference type="Proteomes" id="UP000027982"/>
    </source>
</evidence>
<evidence type="ECO:0000313" key="2">
    <source>
        <dbReference type="EMBL" id="AIE86351.1"/>
    </source>
</evidence>
<feature type="domain" description="YARHG" evidence="1">
    <location>
        <begin position="118"/>
        <end position="201"/>
    </location>
</feature>
<reference evidence="2 3" key="1">
    <citation type="journal article" date="2014" name="PLoS ONE">
        <title>The first complete genome sequence of the class fimbriimonadia in the phylum armatimonadetes.</title>
        <authorList>
            <person name="Hu Z.Y."/>
            <person name="Wang Y.Z."/>
            <person name="Im W.T."/>
            <person name="Wang S.Y."/>
            <person name="Zhao G.P."/>
            <person name="Zheng H.J."/>
            <person name="Quan Z.X."/>
        </authorList>
    </citation>
    <scope>NUCLEOTIDE SEQUENCE [LARGE SCALE GENOMIC DNA]</scope>
    <source>
        <strain evidence="2">Gsoil 348</strain>
    </source>
</reference>
<dbReference type="Proteomes" id="UP000027982">
    <property type="component" value="Chromosome"/>
</dbReference>
<name>A0A068NSD1_FIMGI</name>
<gene>
    <name evidence="2" type="ORF">OP10G_2983</name>
</gene>
<accession>A0A068NSD1</accession>
<dbReference type="KEGG" id="fgi:OP10G_2983"/>
<organism evidence="2 3">
    <name type="scientific">Fimbriimonas ginsengisoli Gsoil 348</name>
    <dbReference type="NCBI Taxonomy" id="661478"/>
    <lineage>
        <taxon>Bacteria</taxon>
        <taxon>Bacillati</taxon>
        <taxon>Armatimonadota</taxon>
        <taxon>Fimbriimonadia</taxon>
        <taxon>Fimbriimonadales</taxon>
        <taxon>Fimbriimonadaceae</taxon>
        <taxon>Fimbriimonas</taxon>
    </lineage>
</organism>
<protein>
    <recommendedName>
        <fullName evidence="1">YARHG domain-containing protein</fullName>
    </recommendedName>
</protein>
<keyword evidence="3" id="KW-1185">Reference proteome</keyword>
<dbReference type="SMART" id="SM01324">
    <property type="entry name" value="YARHG"/>
    <property type="match status" value="4"/>
</dbReference>
<evidence type="ECO:0000259" key="1">
    <source>
        <dbReference type="SMART" id="SM01324"/>
    </source>
</evidence>